<evidence type="ECO:0000256" key="1">
    <source>
        <dbReference type="SAM" id="MobiDB-lite"/>
    </source>
</evidence>
<feature type="compositionally biased region" description="Polar residues" evidence="1">
    <location>
        <begin position="76"/>
        <end position="101"/>
    </location>
</feature>
<feature type="compositionally biased region" description="Polar residues" evidence="1">
    <location>
        <begin position="12"/>
        <end position="22"/>
    </location>
</feature>
<dbReference type="Proteomes" id="UP000241890">
    <property type="component" value="Unassembled WGS sequence"/>
</dbReference>
<dbReference type="EMBL" id="BEYU01000028">
    <property type="protein sequence ID" value="GBG27161.1"/>
    <property type="molecule type" value="Genomic_DNA"/>
</dbReference>
<feature type="compositionally biased region" description="Polar residues" evidence="1">
    <location>
        <begin position="472"/>
        <end position="481"/>
    </location>
</feature>
<comment type="caution">
    <text evidence="2">The sequence shown here is derived from an EMBL/GenBank/DDBJ whole genome shotgun (WGS) entry which is preliminary data.</text>
</comment>
<organism evidence="2 3">
    <name type="scientific">Hondaea fermentalgiana</name>
    <dbReference type="NCBI Taxonomy" id="2315210"/>
    <lineage>
        <taxon>Eukaryota</taxon>
        <taxon>Sar</taxon>
        <taxon>Stramenopiles</taxon>
        <taxon>Bigyra</taxon>
        <taxon>Labyrinthulomycetes</taxon>
        <taxon>Thraustochytrida</taxon>
        <taxon>Thraustochytriidae</taxon>
        <taxon>Hondaea</taxon>
    </lineage>
</organism>
<feature type="region of interest" description="Disordered" evidence="1">
    <location>
        <begin position="933"/>
        <end position="957"/>
    </location>
</feature>
<sequence>MDQFRAMGKLVDSNSREASASVPTLGASGRMHSLELGSILESEGVFGLAQDGASSVEENDADLDQGRPGLHLEQPARQTVQQISSAQQGQGYHQPRQSNSRPPLRAIVRDPKPLGAAVSFSSSSSLLGSGSSLSSSEGDLGAIPPPPPLGYTGNGASAAAYSSEKEASDADLANELRQMGLSSLMNTDGDGIVALQQQFQQHQQQEQQNNGVGVATTAFASVGNEVPRVPMFAPPSMIPRRGPAGAAWNRYRSNDEYEEDDDCKSTHSRTHADPVVFLTTDTDPVHEIVKQLRSCLEKRDIFRDEVFWLAFRATPRQQWTTKKQYQTRKNTKYMTKRVQDFAFKTLAPLLEERGCLDLAAAVREETHNEKVLAGKLKYFYKKLAYETFRKLSEDAQTAADLLDVAGDDSEKRAAVQENGDGLSALISTLEFNFGQDFGLGATATDMHRPARSVSGTVFEDNVSDPGAGVFTASPSPSSPSHQVAKRHGHRAEQVQRPTLDRRQSSATVADEESTQDLLSHEMSSPSPPNSMLPRSYSWAGGIMAPPPLEPSAEMASPLLDGMPPALTIHPVVHGQGDPDDVTASGVINKAGNLGTPLRRCVSAGNVSGSGSGFGGGGDDDRGSQVGSVYSDASECSRGSRGSRGSRNSRSGLGLRKRRQSSEAPKSMTLAQHIEFYDLVANTLSLNRRKERDWKQFYYLMSENIGWAAQLFPRENDFKQKLKLLFQERRNRPQMAFWKKVRELDNLAELEIALQAELGASSPLPEISKHVHKRIFGESSGTKDGQSPGAVLTDWSEPARVELQQFLRAIHLDGSNSLPSVHARLASFLSSGEVESTLLLCCDCATCSAWGLQHYKGESPVFKQHYTRSRSRLMSKLLTLHQQISDGAALAAQAREQLLQVRDWSDGEIFDFIKAAHSPDYCATCANAVADPIPDSQRQRRMHSTPMMSSLLNLPNSN</sequence>
<feature type="compositionally biased region" description="Low complexity" evidence="1">
    <location>
        <begin position="636"/>
        <end position="653"/>
    </location>
</feature>
<proteinExistence type="predicted"/>
<feature type="compositionally biased region" description="Basic and acidic residues" evidence="1">
    <location>
        <begin position="490"/>
        <end position="503"/>
    </location>
</feature>
<name>A0A2R5GFY8_9STRA</name>
<evidence type="ECO:0000313" key="2">
    <source>
        <dbReference type="EMBL" id="GBG27161.1"/>
    </source>
</evidence>
<dbReference type="AlphaFoldDB" id="A0A2R5GFY8"/>
<feature type="region of interest" description="Disordered" evidence="1">
    <location>
        <begin position="464"/>
        <end position="530"/>
    </location>
</feature>
<evidence type="ECO:0000313" key="3">
    <source>
        <dbReference type="Proteomes" id="UP000241890"/>
    </source>
</evidence>
<feature type="compositionally biased region" description="Low complexity" evidence="1">
    <location>
        <begin position="119"/>
        <end position="141"/>
    </location>
</feature>
<reference evidence="2 3" key="1">
    <citation type="submission" date="2017-12" db="EMBL/GenBank/DDBJ databases">
        <title>Sequencing, de novo assembly and annotation of complete genome of a new Thraustochytrid species, strain FCC1311.</title>
        <authorList>
            <person name="Sedici K."/>
            <person name="Godart F."/>
            <person name="Aiese Cigliano R."/>
            <person name="Sanseverino W."/>
            <person name="Barakat M."/>
            <person name="Ortet P."/>
            <person name="Marechal E."/>
            <person name="Cagnac O."/>
            <person name="Amato A."/>
        </authorList>
    </citation>
    <scope>NUCLEOTIDE SEQUENCE [LARGE SCALE GENOMIC DNA]</scope>
</reference>
<feature type="region of interest" description="Disordered" evidence="1">
    <location>
        <begin position="1"/>
        <end position="28"/>
    </location>
</feature>
<feature type="region of interest" description="Disordered" evidence="1">
    <location>
        <begin position="50"/>
        <end position="156"/>
    </location>
</feature>
<dbReference type="InParanoid" id="A0A2R5GFY8"/>
<gene>
    <name evidence="2" type="ORF">FCC1311_033842</name>
</gene>
<keyword evidence="3" id="KW-1185">Reference proteome</keyword>
<protein>
    <submittedName>
        <fullName evidence="2">Uncharacterized protein</fullName>
    </submittedName>
</protein>
<feature type="region of interest" description="Disordered" evidence="1">
    <location>
        <begin position="608"/>
        <end position="666"/>
    </location>
</feature>
<feature type="compositionally biased region" description="Polar residues" evidence="1">
    <location>
        <begin position="945"/>
        <end position="957"/>
    </location>
</feature>
<accession>A0A2R5GFY8</accession>